<dbReference type="Gene3D" id="1.20.1740.10">
    <property type="entry name" value="Amino acid/polyamine transporter I"/>
    <property type="match status" value="1"/>
</dbReference>
<evidence type="ECO:0000259" key="8">
    <source>
        <dbReference type="Pfam" id="PF03522"/>
    </source>
</evidence>
<dbReference type="Pfam" id="PF00324">
    <property type="entry name" value="AA_permease"/>
    <property type="match status" value="1"/>
</dbReference>
<accession>A0A7E5WLY4</accession>
<name>A0A7E5WLY4_TRINI</name>
<evidence type="ECO:0000256" key="4">
    <source>
        <dbReference type="ARBA" id="ARBA00023136"/>
    </source>
</evidence>
<dbReference type="GeneID" id="113503405"/>
<feature type="transmembrane region" description="Helical" evidence="6">
    <location>
        <begin position="122"/>
        <end position="145"/>
    </location>
</feature>
<evidence type="ECO:0000313" key="10">
    <source>
        <dbReference type="RefSeq" id="XP_026741146.1"/>
    </source>
</evidence>
<protein>
    <submittedName>
        <fullName evidence="10">Bumetanide-sensitive sodium-(Potassium)-chloride cotransporter-like isoform X1</fullName>
    </submittedName>
</protein>
<feature type="transmembrane region" description="Helical" evidence="6">
    <location>
        <begin position="208"/>
        <end position="226"/>
    </location>
</feature>
<dbReference type="FunFam" id="1.20.1740.10:FF:000022">
    <property type="entry name" value="Bumetanide-sensitive na-k-cl cotransport protein"/>
    <property type="match status" value="1"/>
</dbReference>
<dbReference type="InParanoid" id="A0A7E5WLY4"/>
<gene>
    <name evidence="10" type="primary">LOC113503405</name>
</gene>
<proteinExistence type="predicted"/>
<evidence type="ECO:0000256" key="6">
    <source>
        <dbReference type="SAM" id="Phobius"/>
    </source>
</evidence>
<keyword evidence="4 6" id="KW-0472">Membrane</keyword>
<dbReference type="GO" id="GO:1990573">
    <property type="term" value="P:potassium ion import across plasma membrane"/>
    <property type="evidence" value="ECO:0007669"/>
    <property type="project" value="TreeGrafter"/>
</dbReference>
<dbReference type="GO" id="GO:0006884">
    <property type="term" value="P:cell volume homeostasis"/>
    <property type="evidence" value="ECO:0007669"/>
    <property type="project" value="TreeGrafter"/>
</dbReference>
<feature type="transmembrane region" description="Helical" evidence="6">
    <location>
        <begin position="440"/>
        <end position="458"/>
    </location>
</feature>
<feature type="region of interest" description="Disordered" evidence="5">
    <location>
        <begin position="699"/>
        <end position="741"/>
    </location>
</feature>
<dbReference type="GO" id="GO:0055064">
    <property type="term" value="P:chloride ion homeostasis"/>
    <property type="evidence" value="ECO:0007669"/>
    <property type="project" value="TreeGrafter"/>
</dbReference>
<evidence type="ECO:0000313" key="9">
    <source>
        <dbReference type="Proteomes" id="UP000322000"/>
    </source>
</evidence>
<keyword evidence="3 6" id="KW-1133">Transmembrane helix</keyword>
<keyword evidence="2 6" id="KW-0812">Transmembrane</keyword>
<feature type="transmembrane region" description="Helical" evidence="6">
    <location>
        <begin position="298"/>
        <end position="322"/>
    </location>
</feature>
<dbReference type="AlphaFoldDB" id="A0A7E5WLY4"/>
<dbReference type="GO" id="GO:0055078">
    <property type="term" value="P:sodium ion homeostasis"/>
    <property type="evidence" value="ECO:0007669"/>
    <property type="project" value="TreeGrafter"/>
</dbReference>
<dbReference type="InterPro" id="IPR018491">
    <property type="entry name" value="SLC12_C"/>
</dbReference>
<dbReference type="InterPro" id="IPR004841">
    <property type="entry name" value="AA-permease/SLC12A_dom"/>
</dbReference>
<feature type="domain" description="Amino acid permease/ SLC12A" evidence="7">
    <location>
        <begin position="60"/>
        <end position="550"/>
    </location>
</feature>
<feature type="transmembrane region" description="Helical" evidence="6">
    <location>
        <begin position="61"/>
        <end position="81"/>
    </location>
</feature>
<dbReference type="InterPro" id="IPR004842">
    <property type="entry name" value="SLC12A_fam"/>
</dbReference>
<evidence type="ECO:0000259" key="7">
    <source>
        <dbReference type="Pfam" id="PF00324"/>
    </source>
</evidence>
<feature type="transmembrane region" description="Helical" evidence="6">
    <location>
        <begin position="87"/>
        <end position="110"/>
    </location>
</feature>
<dbReference type="Proteomes" id="UP000322000">
    <property type="component" value="Chromosome 19"/>
</dbReference>
<organism evidence="9 10">
    <name type="scientific">Trichoplusia ni</name>
    <name type="common">Cabbage looper</name>
    <dbReference type="NCBI Taxonomy" id="7111"/>
    <lineage>
        <taxon>Eukaryota</taxon>
        <taxon>Metazoa</taxon>
        <taxon>Ecdysozoa</taxon>
        <taxon>Arthropoda</taxon>
        <taxon>Hexapoda</taxon>
        <taxon>Insecta</taxon>
        <taxon>Pterygota</taxon>
        <taxon>Neoptera</taxon>
        <taxon>Endopterygota</taxon>
        <taxon>Lepidoptera</taxon>
        <taxon>Glossata</taxon>
        <taxon>Ditrysia</taxon>
        <taxon>Noctuoidea</taxon>
        <taxon>Noctuidae</taxon>
        <taxon>Plusiinae</taxon>
        <taxon>Trichoplusia</taxon>
    </lineage>
</organism>
<keyword evidence="9" id="KW-1185">Reference proteome</keyword>
<feature type="domain" description="SLC12A transporter C-terminal" evidence="8">
    <location>
        <begin position="560"/>
        <end position="999"/>
    </location>
</feature>
<dbReference type="GO" id="GO:0016020">
    <property type="term" value="C:membrane"/>
    <property type="evidence" value="ECO:0007669"/>
    <property type="project" value="UniProtKB-SubCell"/>
</dbReference>
<dbReference type="Pfam" id="PF03522">
    <property type="entry name" value="SLC12"/>
    <property type="match status" value="1"/>
</dbReference>
<evidence type="ECO:0000256" key="5">
    <source>
        <dbReference type="SAM" id="MobiDB-lite"/>
    </source>
</evidence>
<evidence type="ECO:0000256" key="2">
    <source>
        <dbReference type="ARBA" id="ARBA00022692"/>
    </source>
</evidence>
<evidence type="ECO:0000256" key="1">
    <source>
        <dbReference type="ARBA" id="ARBA00004141"/>
    </source>
</evidence>
<feature type="transmembrane region" description="Helical" evidence="6">
    <location>
        <begin position="182"/>
        <end position="201"/>
    </location>
</feature>
<feature type="transmembrane region" description="Helical" evidence="6">
    <location>
        <begin position="261"/>
        <end position="286"/>
    </location>
</feature>
<feature type="transmembrane region" description="Helical" evidence="6">
    <location>
        <begin position="413"/>
        <end position="434"/>
    </location>
</feature>
<comment type="subcellular location">
    <subcellularLocation>
        <location evidence="1">Membrane</location>
        <topology evidence="1">Multi-pass membrane protein</topology>
    </subcellularLocation>
</comment>
<dbReference type="OrthoDB" id="2020542at2759"/>
<dbReference type="KEGG" id="tnl:113503405"/>
<sequence length="1002" mass="111204">MNPRGQRNSEEVALRRRSVEIGGYYYRISHQIGDDPEALKVNPTPELTTFGGIKLGWVQGVLIPCLLNIWGVMLFLRISWIVAQAGIAYSVVIIFISGVVCVITTLSLSAICTNGELQGGGVYFLVSRSLGAELGASVGIIFAFANAVAASMNTIGFCDSLNELLKSKNMTIIDNGPNDTRIVGAIALFVMCIICAVGMDWETKTQNFLITIIVTAISNYILGAILGPTTDEELAQGFVGLSVDRAKANWLPDYRFSEGEFYGFFSVFAIYFPAVTGVQAGANICGDLKDPGTAIPKGTLIALGISITTYLVMASLSGAGALRDASGVVNDPAVDSCKPNCPYGLHNNYQIMHLMAFWSPLIYAGCWAATLSTALTNLLSVPRLIQALGLDRVYPGLIFFSKRYGKHGEPYRGYVLVFCVSVSFLLIADLNMIAPLITNFYLASYALINFCTFHAAFFKPISWRPRFRFFNTWLSLGGFVLCLAIMMVISWVMALLTTFIFITLYLLVLYRKPEASWGSSTEAQRYQETITSILNISHRTANIKSFNPQLLVLAGKPGSRPWLLDMGGLLTKVGSFMLVADIVTTKLTLAERQKRRLAAEEIYRKEKFRAFYILLQEFSYEQGILALLQAAGIGRIAPNVLLLGYKHNWTVSSHETLLTYYRMIRASFKFGMSVSILRVPSNMRLPDSLMVARGANLDTNSVGRDDEDSTSVVRGPGRGPAAGPSFVDTGEQPLSQESPHSRAVTVMNSDSDLEIDSPLRYVADDQMPESVGSFAYNLIWQYLLRFLFQESALNIHLSQSAASSTQSNKSRMSARQLNYKHFNFHSTSVLDVWWLFDDGGMNILLPYIIARRSGKEKMNMRVFALPRGNHRRTTEDEVAKLLKSFRIEYSELILIEGLSEKPSDNTWKFFHSTVINHRCSGDDELLLSDTEAMRLHGKTSRYLRLRELLIENSYGADLIVMSMPFTREGTSATMYMAWLDIMSHDMPPTLFVRGNSTVVIDG</sequence>
<feature type="transmembrane region" description="Helical" evidence="6">
    <location>
        <begin position="357"/>
        <end position="379"/>
    </location>
</feature>
<dbReference type="GO" id="GO:0055075">
    <property type="term" value="P:potassium ion homeostasis"/>
    <property type="evidence" value="ECO:0007669"/>
    <property type="project" value="TreeGrafter"/>
</dbReference>
<dbReference type="PANTHER" id="PTHR11827">
    <property type="entry name" value="SOLUTE CARRIER FAMILY 12, CATION COTRANSPORTERS"/>
    <property type="match status" value="1"/>
</dbReference>
<dbReference type="GO" id="GO:0008511">
    <property type="term" value="F:sodium:potassium:chloride symporter activity"/>
    <property type="evidence" value="ECO:0007669"/>
    <property type="project" value="TreeGrafter"/>
</dbReference>
<reference evidence="10" key="1">
    <citation type="submission" date="2025-08" db="UniProtKB">
        <authorList>
            <consortium name="RefSeq"/>
        </authorList>
    </citation>
    <scope>IDENTIFICATION</scope>
</reference>
<evidence type="ECO:0000256" key="3">
    <source>
        <dbReference type="ARBA" id="ARBA00022989"/>
    </source>
</evidence>
<dbReference type="PANTHER" id="PTHR11827:SF48">
    <property type="entry name" value="GH09711P"/>
    <property type="match status" value="1"/>
</dbReference>
<dbReference type="RefSeq" id="XP_026741146.1">
    <property type="nucleotide sequence ID" value="XM_026885345.1"/>
</dbReference>
<feature type="transmembrane region" description="Helical" evidence="6">
    <location>
        <begin position="479"/>
        <end position="508"/>
    </location>
</feature>